<accession>F2JWZ9</accession>
<dbReference type="KEGG" id="mme:Marme_0214"/>
<evidence type="ECO:0000256" key="12">
    <source>
        <dbReference type="ARBA" id="ARBA00025912"/>
    </source>
</evidence>
<dbReference type="NCBIfam" id="TIGR02970">
    <property type="entry name" value="succ_dehyd_cytB"/>
    <property type="match status" value="1"/>
</dbReference>
<dbReference type="HOGENOM" id="CLU_094691_2_1_6"/>
<dbReference type="InterPro" id="IPR014314">
    <property type="entry name" value="Succ_DH_cytb556"/>
</dbReference>
<evidence type="ECO:0000256" key="8">
    <source>
        <dbReference type="ARBA" id="ARBA00022723"/>
    </source>
</evidence>
<comment type="subcellular location">
    <subcellularLocation>
        <location evidence="3">Membrane</location>
        <topology evidence="3">Multi-pass membrane protein</topology>
    </subcellularLocation>
</comment>
<evidence type="ECO:0000256" key="2">
    <source>
        <dbReference type="ARBA" id="ARBA00004050"/>
    </source>
</evidence>
<dbReference type="PANTHER" id="PTHR10978">
    <property type="entry name" value="SUCCINATE DEHYDROGENASE CYTOCHROME B560 SUBUNIT"/>
    <property type="match status" value="1"/>
</dbReference>
<evidence type="ECO:0000256" key="10">
    <source>
        <dbReference type="ARBA" id="ARBA00023004"/>
    </source>
</evidence>
<dbReference type="PROSITE" id="PS01000">
    <property type="entry name" value="SDH_CYT_1"/>
    <property type="match status" value="1"/>
</dbReference>
<evidence type="ECO:0000256" key="5">
    <source>
        <dbReference type="ARBA" id="ARBA00020076"/>
    </source>
</evidence>
<dbReference type="EMBL" id="CP002583">
    <property type="protein sequence ID" value="ADZ89518.1"/>
    <property type="molecule type" value="Genomic_DNA"/>
</dbReference>
<dbReference type="GO" id="GO:0005886">
    <property type="term" value="C:plasma membrane"/>
    <property type="evidence" value="ECO:0007669"/>
    <property type="project" value="TreeGrafter"/>
</dbReference>
<dbReference type="Proteomes" id="UP000001062">
    <property type="component" value="Chromosome"/>
</dbReference>
<keyword evidence="10" id="KW-0408">Iron</keyword>
<dbReference type="RefSeq" id="WP_013659425.1">
    <property type="nucleotide sequence ID" value="NC_015276.1"/>
</dbReference>
<comment type="subunit">
    <text evidence="12">Part of an enzyme complex containing four subunits: a flavoprotein, an iron-sulfur protein, plus two membrane-anchoring proteins, SdhC and SdhD. The complex can form homotrimers.</text>
</comment>
<dbReference type="PATRIC" id="fig|717774.3.peg.219"/>
<evidence type="ECO:0000256" key="4">
    <source>
        <dbReference type="ARBA" id="ARBA00007244"/>
    </source>
</evidence>
<dbReference type="InterPro" id="IPR034804">
    <property type="entry name" value="SQR/QFR_C/D"/>
</dbReference>
<evidence type="ECO:0000256" key="6">
    <source>
        <dbReference type="ARBA" id="ARBA00022617"/>
    </source>
</evidence>
<evidence type="ECO:0000256" key="1">
    <source>
        <dbReference type="ARBA" id="ARBA00001971"/>
    </source>
</evidence>
<feature type="transmembrane region" description="Helical" evidence="13">
    <location>
        <begin position="65"/>
        <end position="83"/>
    </location>
</feature>
<feature type="transmembrane region" description="Helical" evidence="13">
    <location>
        <begin position="104"/>
        <end position="125"/>
    </location>
</feature>
<comment type="similarity">
    <text evidence="4">Belongs to the cytochrome b560 family.</text>
</comment>
<dbReference type="GO" id="GO:0009055">
    <property type="term" value="F:electron transfer activity"/>
    <property type="evidence" value="ECO:0007669"/>
    <property type="project" value="InterPro"/>
</dbReference>
<dbReference type="eggNOG" id="COG2009">
    <property type="taxonomic scope" value="Bacteria"/>
</dbReference>
<proteinExistence type="inferred from homology"/>
<keyword evidence="6" id="KW-0349">Heme</keyword>
<comment type="cofactor">
    <cofactor evidence="1">
        <name>heme</name>
        <dbReference type="ChEBI" id="CHEBI:30413"/>
    </cofactor>
</comment>
<dbReference type="InterPro" id="IPR018495">
    <property type="entry name" value="Succ_DH_cyt_bsu_CS"/>
</dbReference>
<gene>
    <name evidence="14" type="ordered locus">Marme_0214</name>
</gene>
<keyword evidence="11 13" id="KW-0472">Membrane</keyword>
<dbReference type="PIRSF" id="PIRSF000178">
    <property type="entry name" value="SDH_cyt_b560"/>
    <property type="match status" value="1"/>
</dbReference>
<dbReference type="Gene3D" id="1.20.1300.10">
    <property type="entry name" value="Fumarate reductase/succinate dehydrogenase, transmembrane subunit"/>
    <property type="match status" value="1"/>
</dbReference>
<dbReference type="OrthoDB" id="9799441at2"/>
<evidence type="ECO:0000313" key="14">
    <source>
        <dbReference type="EMBL" id="ADZ89518.1"/>
    </source>
</evidence>
<evidence type="ECO:0000256" key="3">
    <source>
        <dbReference type="ARBA" id="ARBA00004141"/>
    </source>
</evidence>
<keyword evidence="8" id="KW-0479">Metal-binding</keyword>
<dbReference type="AlphaFoldDB" id="F2JWZ9"/>
<dbReference type="GO" id="GO:0046872">
    <property type="term" value="F:metal ion binding"/>
    <property type="evidence" value="ECO:0007669"/>
    <property type="project" value="UniProtKB-KW"/>
</dbReference>
<comment type="function">
    <text evidence="2">Membrane-anchoring subunit of succinate dehydrogenase (SDH).</text>
</comment>
<name>F2JWZ9_MARM1</name>
<dbReference type="CDD" id="cd03499">
    <property type="entry name" value="SQR_TypeC_SdhC"/>
    <property type="match status" value="1"/>
</dbReference>
<reference evidence="14 15" key="1">
    <citation type="journal article" date="2012" name="Stand. Genomic Sci.">
        <title>Complete genome sequence of the melanogenic marine bacterium Marinomonas mediterranea type strain (MMB-1(T)).</title>
        <authorList>
            <person name="Lucas-Elio P."/>
            <person name="Goodwin L."/>
            <person name="Woyke T."/>
            <person name="Pitluck S."/>
            <person name="Nolan M."/>
            <person name="Kyrpides N.C."/>
            <person name="Detter J.C."/>
            <person name="Copeland A."/>
            <person name="Teshima H."/>
            <person name="Bruce D."/>
            <person name="Detter C."/>
            <person name="Tapia R."/>
            <person name="Han S."/>
            <person name="Land M.L."/>
            <person name="Ivanova N."/>
            <person name="Mikhailova N."/>
            <person name="Johnston A.W."/>
            <person name="Sanchez-Amat A."/>
        </authorList>
    </citation>
    <scope>NUCLEOTIDE SEQUENCE [LARGE SCALE GENOMIC DNA]</scope>
    <source>
        <strain evidence="15">ATCC 700492 / JCM 21426 / NBRC 103028 / MMB-1</strain>
    </source>
</reference>
<dbReference type="Pfam" id="PF01127">
    <property type="entry name" value="Sdh_cyt"/>
    <property type="match status" value="1"/>
</dbReference>
<evidence type="ECO:0000256" key="7">
    <source>
        <dbReference type="ARBA" id="ARBA00022692"/>
    </source>
</evidence>
<dbReference type="STRING" id="717774.Marme_0214"/>
<evidence type="ECO:0000256" key="9">
    <source>
        <dbReference type="ARBA" id="ARBA00022989"/>
    </source>
</evidence>
<keyword evidence="9 13" id="KW-1133">Transmembrane helix</keyword>
<keyword evidence="7 13" id="KW-0812">Transmembrane</keyword>
<dbReference type="PANTHER" id="PTHR10978:SF5">
    <property type="entry name" value="SUCCINATE DEHYDROGENASE CYTOCHROME B560 SUBUNIT, MITOCHONDRIAL"/>
    <property type="match status" value="1"/>
</dbReference>
<dbReference type="InterPro" id="IPR000701">
    <property type="entry name" value="SuccDH_FuR_B_TM-su"/>
</dbReference>
<protein>
    <recommendedName>
        <fullName evidence="5">Succinate dehydrogenase cytochrome b556 subunit</fullName>
    </recommendedName>
</protein>
<feature type="transmembrane region" description="Helical" evidence="13">
    <location>
        <begin position="21"/>
        <end position="45"/>
    </location>
</feature>
<dbReference type="SUPFAM" id="SSF81343">
    <property type="entry name" value="Fumarate reductase respiratory complex transmembrane subunits"/>
    <property type="match status" value="1"/>
</dbReference>
<organism evidence="14 15">
    <name type="scientific">Marinomonas mediterranea (strain ATCC 700492 / JCM 21426 / NBRC 103028 / MMB-1)</name>
    <dbReference type="NCBI Taxonomy" id="717774"/>
    <lineage>
        <taxon>Bacteria</taxon>
        <taxon>Pseudomonadati</taxon>
        <taxon>Pseudomonadota</taxon>
        <taxon>Gammaproteobacteria</taxon>
        <taxon>Oceanospirillales</taxon>
        <taxon>Oceanospirillaceae</taxon>
        <taxon>Marinomonas</taxon>
    </lineage>
</organism>
<evidence type="ECO:0000256" key="11">
    <source>
        <dbReference type="ARBA" id="ARBA00023136"/>
    </source>
</evidence>
<evidence type="ECO:0000256" key="13">
    <source>
        <dbReference type="SAM" id="Phobius"/>
    </source>
</evidence>
<keyword evidence="15" id="KW-1185">Reference proteome</keyword>
<dbReference type="GO" id="GO:0006099">
    <property type="term" value="P:tricarboxylic acid cycle"/>
    <property type="evidence" value="ECO:0007669"/>
    <property type="project" value="InterPro"/>
</dbReference>
<sequence>MSKARPVNLDIKTIRLPITAIASILHRISAVILWVGFGVFLVNAYFSLNSKDGFGYVSSLLADYFVIQFVIWGMLTALGYYMVATLKHLVQDMGYFEELESGKMIANVAIAIGILLSLCTGVWVWL</sequence>
<evidence type="ECO:0000313" key="15">
    <source>
        <dbReference type="Proteomes" id="UP000001062"/>
    </source>
</evidence>